<evidence type="ECO:0000313" key="3">
    <source>
        <dbReference type="EMBL" id="QRW20129.1"/>
    </source>
</evidence>
<dbReference type="InterPro" id="IPR001138">
    <property type="entry name" value="Zn2Cys6_DnaBD"/>
</dbReference>
<reference evidence="3" key="1">
    <citation type="submission" date="2020-05" db="EMBL/GenBank/DDBJ databases">
        <title>Evolutionary and genomic comparisons of hybrid uninucleate and nonhybrid Rhizoctonia fungi.</title>
        <authorList>
            <person name="Li C."/>
            <person name="Chen X."/>
        </authorList>
    </citation>
    <scope>NUCLEOTIDE SEQUENCE</scope>
    <source>
        <strain evidence="3">AG-1 IA</strain>
    </source>
</reference>
<dbReference type="InterPro" id="IPR036864">
    <property type="entry name" value="Zn2-C6_fun-type_DNA-bd_sf"/>
</dbReference>
<dbReference type="RefSeq" id="XP_043180366.1">
    <property type="nucleotide sequence ID" value="XM_043328920.1"/>
</dbReference>
<dbReference type="SUPFAM" id="SSF57701">
    <property type="entry name" value="Zn2/Cys6 DNA-binding domain"/>
    <property type="match status" value="1"/>
</dbReference>
<dbReference type="GO" id="GO:0000981">
    <property type="term" value="F:DNA-binding transcription factor activity, RNA polymerase II-specific"/>
    <property type="evidence" value="ECO:0007669"/>
    <property type="project" value="InterPro"/>
</dbReference>
<dbReference type="KEGG" id="rsx:RhiXN_09104"/>
<evidence type="ECO:0000313" key="4">
    <source>
        <dbReference type="Proteomes" id="UP000650533"/>
    </source>
</evidence>
<dbReference type="SMART" id="SM00066">
    <property type="entry name" value="GAL4"/>
    <property type="match status" value="1"/>
</dbReference>
<dbReference type="Pfam" id="PF00172">
    <property type="entry name" value="Zn_clus"/>
    <property type="match status" value="1"/>
</dbReference>
<sequence>MQQPSSAPAPASSSSGPLRRNQACHQCRARKLKCDAGRPCSTCKRSHAKVVAALTSSARPCSRIPVVLTTMRLGKIHGLLQSETVSVYLPNIAQ</sequence>
<protein>
    <submittedName>
        <fullName evidence="3">Fungal Zn(2)-Cys(6) binuclear cluster domain</fullName>
    </submittedName>
</protein>
<dbReference type="CDD" id="cd00067">
    <property type="entry name" value="GAL4"/>
    <property type="match status" value="1"/>
</dbReference>
<name>A0A8H8SWA4_9AGAM</name>
<feature type="region of interest" description="Disordered" evidence="1">
    <location>
        <begin position="1"/>
        <end position="20"/>
    </location>
</feature>
<feature type="domain" description="Zn(2)-C6 fungal-type" evidence="2">
    <location>
        <begin position="23"/>
        <end position="63"/>
    </location>
</feature>
<evidence type="ECO:0000256" key="1">
    <source>
        <dbReference type="SAM" id="MobiDB-lite"/>
    </source>
</evidence>
<dbReference type="Proteomes" id="UP000650533">
    <property type="component" value="Chromosome 5"/>
</dbReference>
<dbReference type="EMBL" id="CP059662">
    <property type="protein sequence ID" value="QRW20129.1"/>
    <property type="molecule type" value="Genomic_DNA"/>
</dbReference>
<feature type="compositionally biased region" description="Low complexity" evidence="1">
    <location>
        <begin position="1"/>
        <end position="15"/>
    </location>
</feature>
<dbReference type="GeneID" id="67031383"/>
<dbReference type="AlphaFoldDB" id="A0A8H8SWA4"/>
<proteinExistence type="predicted"/>
<gene>
    <name evidence="3" type="ORF">RhiXN_09104</name>
</gene>
<organism evidence="3 4">
    <name type="scientific">Rhizoctonia solani</name>
    <dbReference type="NCBI Taxonomy" id="456999"/>
    <lineage>
        <taxon>Eukaryota</taxon>
        <taxon>Fungi</taxon>
        <taxon>Dikarya</taxon>
        <taxon>Basidiomycota</taxon>
        <taxon>Agaricomycotina</taxon>
        <taxon>Agaricomycetes</taxon>
        <taxon>Cantharellales</taxon>
        <taxon>Ceratobasidiaceae</taxon>
        <taxon>Rhizoctonia</taxon>
    </lineage>
</organism>
<dbReference type="GO" id="GO:0008270">
    <property type="term" value="F:zinc ion binding"/>
    <property type="evidence" value="ECO:0007669"/>
    <property type="project" value="InterPro"/>
</dbReference>
<dbReference type="Gene3D" id="4.10.240.10">
    <property type="entry name" value="Zn(2)-C6 fungal-type DNA-binding domain"/>
    <property type="match status" value="1"/>
</dbReference>
<dbReference type="PROSITE" id="PS50048">
    <property type="entry name" value="ZN2_CY6_FUNGAL_2"/>
    <property type="match status" value="1"/>
</dbReference>
<accession>A0A8H8SWA4</accession>
<evidence type="ECO:0000259" key="2">
    <source>
        <dbReference type="PROSITE" id="PS50048"/>
    </source>
</evidence>